<dbReference type="EMBL" id="AACZ04027966">
    <property type="status" value="NOT_ANNOTATED_CDS"/>
    <property type="molecule type" value="Genomic_DNA"/>
</dbReference>
<accession>H2QHF9</accession>
<gene>
    <name evidence="2 4" type="primary">C2AH2orf50</name>
    <name evidence="2" type="synonym">CIMIP5</name>
</gene>
<dbReference type="AlphaFoldDB" id="A0A2J8NLW5"/>
<dbReference type="STRING" id="9598.ENSPTRP00000020038"/>
<dbReference type="InParanoid" id="A0A2J8NLW5"/>
<dbReference type="Bgee" id="ENSPTRG00000011656">
    <property type="expression patterns" value="Expressed in dorsolateral prefrontal cortex and 3 other cell types or tissues"/>
</dbReference>
<dbReference type="VGNC" id="VGNC:10437">
    <property type="gene designation" value="C2AH2orf50"/>
</dbReference>
<accession>A0A2J8NLW5</accession>
<dbReference type="CTD" id="745055"/>
<dbReference type="KEGG" id="ptr:745055"/>
<reference evidence="2" key="3">
    <citation type="submission" date="2025-09" db="UniProtKB">
        <authorList>
            <consortium name="Ensembl"/>
        </authorList>
    </citation>
    <scope>IDENTIFICATION</scope>
</reference>
<feature type="region of interest" description="Disordered" evidence="1">
    <location>
        <begin position="1"/>
        <end position="44"/>
    </location>
</feature>
<organism evidence="2 3">
    <name type="scientific">Pan troglodytes</name>
    <name type="common">Chimpanzee</name>
    <dbReference type="NCBI Taxonomy" id="9598"/>
    <lineage>
        <taxon>Eukaryota</taxon>
        <taxon>Metazoa</taxon>
        <taxon>Chordata</taxon>
        <taxon>Craniata</taxon>
        <taxon>Vertebrata</taxon>
        <taxon>Euteleostomi</taxon>
        <taxon>Mammalia</taxon>
        <taxon>Eutheria</taxon>
        <taxon>Euarchontoglires</taxon>
        <taxon>Primates</taxon>
        <taxon>Haplorrhini</taxon>
        <taxon>Catarrhini</taxon>
        <taxon>Hominidae</taxon>
        <taxon>Pan</taxon>
    </lineage>
</organism>
<dbReference type="GeneTree" id="ENSGT00940000154459"/>
<dbReference type="Proteomes" id="UP000002277">
    <property type="component" value="Chromosome 2A"/>
</dbReference>
<dbReference type="Pfam" id="PF14945">
    <property type="entry name" value="LLC1"/>
    <property type="match status" value="1"/>
</dbReference>
<dbReference type="Ensembl" id="ENSPTRT00000021721.6">
    <property type="protein sequence ID" value="ENSPTRP00000020038.5"/>
    <property type="gene ID" value="ENSPTRG00000011656.6"/>
</dbReference>
<dbReference type="PaxDb" id="9598-ENSPTRP00000020038"/>
<dbReference type="GO" id="GO:0005929">
    <property type="term" value="C:cilium"/>
    <property type="evidence" value="ECO:0007669"/>
    <property type="project" value="Ensembl"/>
</dbReference>
<protein>
    <submittedName>
        <fullName evidence="2">Chromosome 2A C2orf50 homolog</fullName>
    </submittedName>
</protein>
<dbReference type="OMA" id="DFFFMEG"/>
<dbReference type="PANTHER" id="PTHR31909">
    <property type="entry name" value="CHROMOSOME 20 ORF85 FAMILY MEMBER"/>
    <property type="match status" value="1"/>
</dbReference>
<name>A0A2J8NLW5_PANTR</name>
<proteinExistence type="predicted"/>
<evidence type="ECO:0000256" key="1">
    <source>
        <dbReference type="SAM" id="MobiDB-lite"/>
    </source>
</evidence>
<reference evidence="2 3" key="1">
    <citation type="journal article" date="2005" name="Nature">
        <title>Initial sequence of the chimpanzee genome and comparison with the human genome.</title>
        <authorList>
            <consortium name="Chimpanzee sequencing and analysis consortium"/>
        </authorList>
    </citation>
    <scope>NUCLEOTIDE SEQUENCE [LARGE SCALE GENOMIC DNA]</scope>
</reference>
<evidence type="ECO:0000313" key="3">
    <source>
        <dbReference type="Proteomes" id="UP000002277"/>
    </source>
</evidence>
<sequence length="162" mass="17851">MGSYPTPGLQRTTSAGYRLPPTRPPASVSPAARGGPMASRGLAGGCQAPQALKAQRVAQGAACDGVQQDQLWRELLEAERRGQQRWIQNWSFLKDYDPMGNKKEPEKLPDHVPLFSDTVPSSTKQAVGSRLDTPLGQTLIRMDFFFTEGARKKKLEDEMQPI</sequence>
<evidence type="ECO:0000313" key="4">
    <source>
        <dbReference type="VGNC" id="VGNC:10437"/>
    </source>
</evidence>
<dbReference type="InterPro" id="IPR020339">
    <property type="entry name" value="C20orf85-like"/>
</dbReference>
<evidence type="ECO:0000313" key="2">
    <source>
        <dbReference type="Ensembl" id="ENSPTRP00000020038.5"/>
    </source>
</evidence>
<dbReference type="GeneID" id="745055"/>
<keyword evidence="3" id="KW-1185">Reference proteome</keyword>
<reference evidence="2" key="2">
    <citation type="submission" date="2025-08" db="UniProtKB">
        <authorList>
            <consortium name="Ensembl"/>
        </authorList>
    </citation>
    <scope>IDENTIFICATION</scope>
</reference>
<dbReference type="PANTHER" id="PTHR31909:SF2">
    <property type="entry name" value="RIKEN CDNA 2410004P03 GENE"/>
    <property type="match status" value="1"/>
</dbReference>
<dbReference type="FunCoup" id="A0A2J8NLW5">
    <property type="interactions" value="18"/>
</dbReference>